<accession>A0A942TPH6</accession>
<dbReference type="Gene3D" id="3.20.80.10">
    <property type="entry name" value="Regulatory factor, effector binding domain"/>
    <property type="match status" value="1"/>
</dbReference>
<organism evidence="2 3">
    <name type="scientific">Lederbergia citrisecunda</name>
    <dbReference type="NCBI Taxonomy" id="2833583"/>
    <lineage>
        <taxon>Bacteria</taxon>
        <taxon>Bacillati</taxon>
        <taxon>Bacillota</taxon>
        <taxon>Bacilli</taxon>
        <taxon>Bacillales</taxon>
        <taxon>Bacillaceae</taxon>
        <taxon>Lederbergia</taxon>
    </lineage>
</organism>
<evidence type="ECO:0000313" key="3">
    <source>
        <dbReference type="Proteomes" id="UP000682713"/>
    </source>
</evidence>
<comment type="caution">
    <text evidence="2">The sequence shown here is derived from an EMBL/GenBank/DDBJ whole genome shotgun (WGS) entry which is preliminary data.</text>
</comment>
<name>A0A942TPH6_9BACI</name>
<proteinExistence type="predicted"/>
<dbReference type="InterPro" id="IPR011256">
    <property type="entry name" value="Reg_factor_effector_dom_sf"/>
</dbReference>
<dbReference type="RefSeq" id="WP_213111559.1">
    <property type="nucleotide sequence ID" value="NZ_JAGYPJ010000001.1"/>
</dbReference>
<dbReference type="Proteomes" id="UP000682713">
    <property type="component" value="Unassembled WGS sequence"/>
</dbReference>
<dbReference type="Pfam" id="PF14526">
    <property type="entry name" value="Cass2"/>
    <property type="match status" value="1"/>
</dbReference>
<sequence>MSQANFEVVQLDEKKYIGVAATSSFQNITGIAEARNIFMDRKREIELIGDENTYTCVHFANEVLFTYIYCVGVQELKTIPNGMIGFTVPNQQYVKFCSTGEEPYEAISHYVKENDMVINTNAVSLEVFKFGKEENKYNADIYVPFLYKTVESFN</sequence>
<dbReference type="EMBL" id="JAGYPJ010000001">
    <property type="protein sequence ID" value="MBS4201038.1"/>
    <property type="molecule type" value="Genomic_DNA"/>
</dbReference>
<feature type="domain" description="Integron-associated effector binding protein" evidence="1">
    <location>
        <begin position="7"/>
        <end position="144"/>
    </location>
</feature>
<dbReference type="InterPro" id="IPR029441">
    <property type="entry name" value="Cass2"/>
</dbReference>
<evidence type="ECO:0000259" key="1">
    <source>
        <dbReference type="Pfam" id="PF14526"/>
    </source>
</evidence>
<keyword evidence="3" id="KW-1185">Reference proteome</keyword>
<evidence type="ECO:0000313" key="2">
    <source>
        <dbReference type="EMBL" id="MBS4201038.1"/>
    </source>
</evidence>
<gene>
    <name evidence="2" type="ORF">KHA93_15475</name>
</gene>
<dbReference type="AlphaFoldDB" id="A0A942TPH6"/>
<reference evidence="2 3" key="1">
    <citation type="submission" date="2021-05" db="EMBL/GenBank/DDBJ databases">
        <title>Novel Bacillus species.</title>
        <authorList>
            <person name="Liu G."/>
        </authorList>
    </citation>
    <scope>NUCLEOTIDE SEQUENCE [LARGE SCALE GENOMIC DNA]</scope>
    <source>
        <strain evidence="2 3">FJAT-49732</strain>
    </source>
</reference>
<dbReference type="SUPFAM" id="SSF55136">
    <property type="entry name" value="Probable bacterial effector-binding domain"/>
    <property type="match status" value="1"/>
</dbReference>
<protein>
    <submittedName>
        <fullName evidence="2">Effector binding domain-containing protein</fullName>
    </submittedName>
</protein>